<keyword evidence="3 6" id="KW-0812">Transmembrane</keyword>
<evidence type="ECO:0000256" key="1">
    <source>
        <dbReference type="ARBA" id="ARBA00004651"/>
    </source>
</evidence>
<proteinExistence type="inferred from homology"/>
<protein>
    <recommendedName>
        <fullName evidence="6">TVP38/TMEM64 family membrane protein</fullName>
    </recommendedName>
</protein>
<organism evidence="8 9">
    <name type="scientific">Oleiharenicola lentus</name>
    <dbReference type="NCBI Taxonomy" id="2508720"/>
    <lineage>
        <taxon>Bacteria</taxon>
        <taxon>Pseudomonadati</taxon>
        <taxon>Verrucomicrobiota</taxon>
        <taxon>Opitutia</taxon>
        <taxon>Opitutales</taxon>
        <taxon>Opitutaceae</taxon>
        <taxon>Oleiharenicola</taxon>
    </lineage>
</organism>
<feature type="transmembrane region" description="Helical" evidence="6">
    <location>
        <begin position="12"/>
        <end position="31"/>
    </location>
</feature>
<dbReference type="PANTHER" id="PTHR12677:SF59">
    <property type="entry name" value="GOLGI APPARATUS MEMBRANE PROTEIN TVP38-RELATED"/>
    <property type="match status" value="1"/>
</dbReference>
<keyword evidence="2 6" id="KW-1003">Cell membrane</keyword>
<dbReference type="Pfam" id="PF09335">
    <property type="entry name" value="VTT_dom"/>
    <property type="match status" value="1"/>
</dbReference>
<dbReference type="InterPro" id="IPR015414">
    <property type="entry name" value="TMEM64"/>
</dbReference>
<evidence type="ECO:0000256" key="4">
    <source>
        <dbReference type="ARBA" id="ARBA00022989"/>
    </source>
</evidence>
<dbReference type="OrthoDB" id="195778at2"/>
<feature type="transmembrane region" description="Helical" evidence="6">
    <location>
        <begin position="196"/>
        <end position="214"/>
    </location>
</feature>
<sequence>MVETAARPNRALLLKLAIVAAVVLVGAVLLARGYNVMALVQQGLGLIRSAGPVTFFLAMLLLPAVGAPLSFFSLTAGSVFGPQLGLPLVMVLSLSAIALNMALSYVLASRAFRPVLEALVKRLGYRLPQVDSGDVTDLIVLLRVTPGVPFPAQNYLLGLAGVPFVRYLVVSCLIQLPINGAVIFFGEALLHGKGKIALVSLLLLLALMTGAHLVRKHYGAKRKSP</sequence>
<keyword evidence="5 6" id="KW-0472">Membrane</keyword>
<dbReference type="PANTHER" id="PTHR12677">
    <property type="entry name" value="GOLGI APPARATUS MEMBRANE PROTEIN TVP38-RELATED"/>
    <property type="match status" value="1"/>
</dbReference>
<evidence type="ECO:0000313" key="8">
    <source>
        <dbReference type="EMBL" id="RXK53441.1"/>
    </source>
</evidence>
<dbReference type="EMBL" id="SDHX01000002">
    <property type="protein sequence ID" value="RXK53441.1"/>
    <property type="molecule type" value="Genomic_DNA"/>
</dbReference>
<evidence type="ECO:0000259" key="7">
    <source>
        <dbReference type="Pfam" id="PF09335"/>
    </source>
</evidence>
<evidence type="ECO:0000256" key="6">
    <source>
        <dbReference type="RuleBase" id="RU366058"/>
    </source>
</evidence>
<feature type="domain" description="VTT" evidence="7">
    <location>
        <begin position="68"/>
        <end position="187"/>
    </location>
</feature>
<dbReference type="Proteomes" id="UP000290218">
    <property type="component" value="Unassembled WGS sequence"/>
</dbReference>
<keyword evidence="4 6" id="KW-1133">Transmembrane helix</keyword>
<gene>
    <name evidence="8" type="ORF">ESB00_17255</name>
</gene>
<comment type="similarity">
    <text evidence="6">Belongs to the TVP38/TMEM64 family.</text>
</comment>
<evidence type="ECO:0000256" key="3">
    <source>
        <dbReference type="ARBA" id="ARBA00022692"/>
    </source>
</evidence>
<evidence type="ECO:0000256" key="5">
    <source>
        <dbReference type="ARBA" id="ARBA00023136"/>
    </source>
</evidence>
<feature type="transmembrane region" description="Helical" evidence="6">
    <location>
        <begin position="84"/>
        <end position="108"/>
    </location>
</feature>
<dbReference type="RefSeq" id="WP_129049068.1">
    <property type="nucleotide sequence ID" value="NZ_SDHX01000002.1"/>
</dbReference>
<name>A0A4Q1C4Y1_9BACT</name>
<dbReference type="GO" id="GO:0005886">
    <property type="term" value="C:plasma membrane"/>
    <property type="evidence" value="ECO:0007669"/>
    <property type="project" value="UniProtKB-SubCell"/>
</dbReference>
<comment type="subcellular location">
    <subcellularLocation>
        <location evidence="1 6">Cell membrane</location>
        <topology evidence="1 6">Multi-pass membrane protein</topology>
    </subcellularLocation>
</comment>
<evidence type="ECO:0000313" key="9">
    <source>
        <dbReference type="Proteomes" id="UP000290218"/>
    </source>
</evidence>
<dbReference type="AlphaFoldDB" id="A0A4Q1C4Y1"/>
<comment type="caution">
    <text evidence="8">The sequence shown here is derived from an EMBL/GenBank/DDBJ whole genome shotgun (WGS) entry which is preliminary data.</text>
</comment>
<accession>A0A4Q1C4Y1</accession>
<keyword evidence="9" id="KW-1185">Reference proteome</keyword>
<reference evidence="8 9" key="1">
    <citation type="submission" date="2019-01" db="EMBL/GenBank/DDBJ databases">
        <title>Lacunisphaera sp. strain TWA-58.</title>
        <authorList>
            <person name="Chen W.-M."/>
        </authorList>
    </citation>
    <scope>NUCLEOTIDE SEQUENCE [LARGE SCALE GENOMIC DNA]</scope>
    <source>
        <strain evidence="8 9">TWA-58</strain>
    </source>
</reference>
<evidence type="ECO:0000256" key="2">
    <source>
        <dbReference type="ARBA" id="ARBA00022475"/>
    </source>
</evidence>
<feature type="transmembrane region" description="Helical" evidence="6">
    <location>
        <begin position="164"/>
        <end position="184"/>
    </location>
</feature>
<feature type="transmembrane region" description="Helical" evidence="6">
    <location>
        <begin position="52"/>
        <end position="72"/>
    </location>
</feature>
<dbReference type="InterPro" id="IPR032816">
    <property type="entry name" value="VTT_dom"/>
</dbReference>